<dbReference type="Pfam" id="PF05175">
    <property type="entry name" value="MTS"/>
    <property type="match status" value="1"/>
</dbReference>
<dbReference type="RefSeq" id="WP_377048065.1">
    <property type="nucleotide sequence ID" value="NZ_JBHLVZ010000001.1"/>
</dbReference>
<dbReference type="InterPro" id="IPR029063">
    <property type="entry name" value="SAM-dependent_MTases_sf"/>
</dbReference>
<keyword evidence="1 4" id="KW-0489">Methyltransferase</keyword>
<evidence type="ECO:0000313" key="4">
    <source>
        <dbReference type="EMBL" id="MFC0384048.1"/>
    </source>
</evidence>
<accession>A0ABV6IKB8</accession>
<gene>
    <name evidence="4" type="ORF">ACFFIC_00600</name>
</gene>
<keyword evidence="5" id="KW-1185">Reference proteome</keyword>
<dbReference type="CDD" id="cd02440">
    <property type="entry name" value="AdoMet_MTases"/>
    <property type="match status" value="1"/>
</dbReference>
<dbReference type="PANTHER" id="PTHR47739">
    <property type="entry name" value="TRNA1(VAL) (ADENINE(37)-N6)-METHYLTRANSFERASE"/>
    <property type="match status" value="1"/>
</dbReference>
<dbReference type="InterPro" id="IPR050210">
    <property type="entry name" value="tRNA_Adenine-N(6)_MTase"/>
</dbReference>
<dbReference type="Proteomes" id="UP001589789">
    <property type="component" value="Unassembled WGS sequence"/>
</dbReference>
<reference evidence="4 5" key="1">
    <citation type="submission" date="2024-09" db="EMBL/GenBank/DDBJ databases">
        <authorList>
            <person name="Sun Q."/>
            <person name="Mori K."/>
        </authorList>
    </citation>
    <scope>NUCLEOTIDE SEQUENCE [LARGE SCALE GENOMIC DNA]</scope>
    <source>
        <strain evidence="4 5">CCM 7468</strain>
    </source>
</reference>
<sequence>MRTGPVQGLLGGKVRLRQPDTGLGAGLDAVMLAASVAAAPGAMVLDAGCGAGAVFLCVLARCPGARAVAVERDPELAALARENAALNGWADRVEVLEGDVSDPGLRARLPRCDQAVSNPPFWAGGSPPPDPHRAGATHGGGVGLGKWAAFLAAPLGRGGRAVFVLPAARLDEGILSLRAARLGGIEVMPFWPRAGRAAGRVLLRARRATRAPATLLPGLVLHEGQGWTPAADAVLRGAPLLWDVPGRGGRDAPPDG</sequence>
<evidence type="ECO:0000256" key="1">
    <source>
        <dbReference type="ARBA" id="ARBA00022603"/>
    </source>
</evidence>
<dbReference type="EC" id="2.1.1.223" evidence="4"/>
<feature type="domain" description="Methyltransferase small" evidence="3">
    <location>
        <begin position="32"/>
        <end position="125"/>
    </location>
</feature>
<organism evidence="4 5">
    <name type="scientific">Muricoccus vinaceus</name>
    <dbReference type="NCBI Taxonomy" id="424704"/>
    <lineage>
        <taxon>Bacteria</taxon>
        <taxon>Pseudomonadati</taxon>
        <taxon>Pseudomonadota</taxon>
        <taxon>Alphaproteobacteria</taxon>
        <taxon>Acetobacterales</taxon>
        <taxon>Roseomonadaceae</taxon>
        <taxon>Muricoccus</taxon>
    </lineage>
</organism>
<dbReference type="InterPro" id="IPR007848">
    <property type="entry name" value="Small_mtfrase_dom"/>
</dbReference>
<dbReference type="Gene3D" id="3.40.50.150">
    <property type="entry name" value="Vaccinia Virus protein VP39"/>
    <property type="match status" value="1"/>
</dbReference>
<name>A0ABV6IKB8_9PROT</name>
<dbReference type="GO" id="GO:0008168">
    <property type="term" value="F:methyltransferase activity"/>
    <property type="evidence" value="ECO:0007669"/>
    <property type="project" value="UniProtKB-KW"/>
</dbReference>
<proteinExistence type="predicted"/>
<dbReference type="SUPFAM" id="SSF53335">
    <property type="entry name" value="S-adenosyl-L-methionine-dependent methyltransferases"/>
    <property type="match status" value="1"/>
</dbReference>
<evidence type="ECO:0000313" key="5">
    <source>
        <dbReference type="Proteomes" id="UP001589789"/>
    </source>
</evidence>
<dbReference type="EMBL" id="JBHLVZ010000001">
    <property type="protein sequence ID" value="MFC0384048.1"/>
    <property type="molecule type" value="Genomic_DNA"/>
</dbReference>
<comment type="caution">
    <text evidence="4">The sequence shown here is derived from an EMBL/GenBank/DDBJ whole genome shotgun (WGS) entry which is preliminary data.</text>
</comment>
<protein>
    <submittedName>
        <fullName evidence="4">tRNA1(Val) (Adenine(37)-N6)-methyltransferase</fullName>
        <ecNumber evidence="4">2.1.1.223</ecNumber>
    </submittedName>
</protein>
<dbReference type="GO" id="GO:0032259">
    <property type="term" value="P:methylation"/>
    <property type="evidence" value="ECO:0007669"/>
    <property type="project" value="UniProtKB-KW"/>
</dbReference>
<keyword evidence="2" id="KW-0949">S-adenosyl-L-methionine</keyword>
<keyword evidence="4" id="KW-0808">Transferase</keyword>
<evidence type="ECO:0000256" key="2">
    <source>
        <dbReference type="ARBA" id="ARBA00022691"/>
    </source>
</evidence>
<evidence type="ECO:0000259" key="3">
    <source>
        <dbReference type="Pfam" id="PF05175"/>
    </source>
</evidence>
<dbReference type="PANTHER" id="PTHR47739:SF1">
    <property type="entry name" value="TRNA1(VAL) (ADENINE(37)-N6)-METHYLTRANSFERASE"/>
    <property type="match status" value="1"/>
</dbReference>